<organism evidence="2 3">
    <name type="scientific">Pseudocercospora fijiensis (strain CIRAD86)</name>
    <name type="common">Black leaf streak disease fungus</name>
    <name type="synonym">Mycosphaerella fijiensis</name>
    <dbReference type="NCBI Taxonomy" id="383855"/>
    <lineage>
        <taxon>Eukaryota</taxon>
        <taxon>Fungi</taxon>
        <taxon>Dikarya</taxon>
        <taxon>Ascomycota</taxon>
        <taxon>Pezizomycotina</taxon>
        <taxon>Dothideomycetes</taxon>
        <taxon>Dothideomycetidae</taxon>
        <taxon>Mycosphaerellales</taxon>
        <taxon>Mycosphaerellaceae</taxon>
        <taxon>Pseudocercospora</taxon>
    </lineage>
</organism>
<dbReference type="InterPro" id="IPR000387">
    <property type="entry name" value="Tyr_Pase_dom"/>
</dbReference>
<keyword evidence="3" id="KW-1185">Reference proteome</keyword>
<dbReference type="GO" id="GO:0004721">
    <property type="term" value="F:phosphoprotein phosphatase activity"/>
    <property type="evidence" value="ECO:0007669"/>
    <property type="project" value="InterPro"/>
</dbReference>
<feature type="domain" description="Tyrosine specific protein phosphatases" evidence="1">
    <location>
        <begin position="122"/>
        <end position="182"/>
    </location>
</feature>
<dbReference type="PROSITE" id="PS50056">
    <property type="entry name" value="TYR_PHOSPHATASE_2"/>
    <property type="match status" value="1"/>
</dbReference>
<dbReference type="eggNOG" id="ENOG502S0PE">
    <property type="taxonomic scope" value="Eukaryota"/>
</dbReference>
<dbReference type="GeneID" id="19331674"/>
<dbReference type="VEuPathDB" id="FungiDB:MYCFIDRAFT_153095"/>
<dbReference type="Pfam" id="PF13350">
    <property type="entry name" value="Y_phosphatase3"/>
    <property type="match status" value="1"/>
</dbReference>
<dbReference type="HOGENOM" id="CLU_057546_1_3_1"/>
<sequence>MAAASLPPPFIDVPGIANFRDIGDDGKIRKGLVYRSADPSKATEEGLQKMGRDLGIKYIFDLRSLPEIQRDGPEWAGVELDQQEDPFHAHGMIRSWVPVFAEADYGPEQVAVRYRHYTTGSEGFVKAYNDIALAAPPAYGAIFRHLSKPDPEPCLIHCTAGKDRTGVIVALLSLLAGREKEVIAEEYSLTDSGLEHLKPLFQERLLQNPALQGNTEGVLNMISSKKENMLATVDMLLKDFNGPVEYMKQYCKMSDAEIELLRKNLAPAA</sequence>
<evidence type="ECO:0000313" key="3">
    <source>
        <dbReference type="Proteomes" id="UP000016932"/>
    </source>
</evidence>
<dbReference type="PANTHER" id="PTHR31126">
    <property type="entry name" value="TYROSINE-PROTEIN PHOSPHATASE"/>
    <property type="match status" value="1"/>
</dbReference>
<dbReference type="EMBL" id="KB446557">
    <property type="protein sequence ID" value="EME84941.1"/>
    <property type="molecule type" value="Genomic_DNA"/>
</dbReference>
<dbReference type="OrthoDB" id="449382at2759"/>
<evidence type="ECO:0000313" key="2">
    <source>
        <dbReference type="EMBL" id="EME84941.1"/>
    </source>
</evidence>
<proteinExistence type="predicted"/>
<dbReference type="KEGG" id="pfj:MYCFIDRAFT_153095"/>
<gene>
    <name evidence="2" type="ORF">MYCFIDRAFT_153095</name>
</gene>
<dbReference type="SUPFAM" id="SSF52799">
    <property type="entry name" value="(Phosphotyrosine protein) phosphatases II"/>
    <property type="match status" value="1"/>
</dbReference>
<dbReference type="RefSeq" id="XP_007925470.1">
    <property type="nucleotide sequence ID" value="XM_007927279.1"/>
</dbReference>
<protein>
    <recommendedName>
        <fullName evidence="1">Tyrosine specific protein phosphatases domain-containing protein</fullName>
    </recommendedName>
</protein>
<dbReference type="InterPro" id="IPR029021">
    <property type="entry name" value="Prot-tyrosine_phosphatase-like"/>
</dbReference>
<dbReference type="InterPro" id="IPR026893">
    <property type="entry name" value="Tyr/Ser_Pase_IphP-type"/>
</dbReference>
<evidence type="ECO:0000259" key="1">
    <source>
        <dbReference type="PROSITE" id="PS50056"/>
    </source>
</evidence>
<dbReference type="PANTHER" id="PTHR31126:SF1">
    <property type="entry name" value="TYROSINE SPECIFIC PROTEIN PHOSPHATASES DOMAIN-CONTAINING PROTEIN"/>
    <property type="match status" value="1"/>
</dbReference>
<dbReference type="Proteomes" id="UP000016932">
    <property type="component" value="Unassembled WGS sequence"/>
</dbReference>
<dbReference type="InterPro" id="IPR016130">
    <property type="entry name" value="Tyr_Pase_AS"/>
</dbReference>
<reference evidence="2 3" key="1">
    <citation type="journal article" date="2012" name="PLoS Pathog.">
        <title>Diverse lifestyles and strategies of plant pathogenesis encoded in the genomes of eighteen Dothideomycetes fungi.</title>
        <authorList>
            <person name="Ohm R.A."/>
            <person name="Feau N."/>
            <person name="Henrissat B."/>
            <person name="Schoch C.L."/>
            <person name="Horwitz B.A."/>
            <person name="Barry K.W."/>
            <person name="Condon B.J."/>
            <person name="Copeland A.C."/>
            <person name="Dhillon B."/>
            <person name="Glaser F."/>
            <person name="Hesse C.N."/>
            <person name="Kosti I."/>
            <person name="LaButti K."/>
            <person name="Lindquist E.A."/>
            <person name="Lucas S."/>
            <person name="Salamov A.A."/>
            <person name="Bradshaw R.E."/>
            <person name="Ciuffetti L."/>
            <person name="Hamelin R.C."/>
            <person name="Kema G.H.J."/>
            <person name="Lawrence C."/>
            <person name="Scott J.A."/>
            <person name="Spatafora J.W."/>
            <person name="Turgeon B.G."/>
            <person name="de Wit P.J.G.M."/>
            <person name="Zhong S."/>
            <person name="Goodwin S.B."/>
            <person name="Grigoriev I.V."/>
        </authorList>
    </citation>
    <scope>NUCLEOTIDE SEQUENCE [LARGE SCALE GENOMIC DNA]</scope>
    <source>
        <strain evidence="2 3">CIRAD86</strain>
    </source>
</reference>
<dbReference type="STRING" id="383855.M3AK36"/>
<dbReference type="Gene3D" id="3.90.190.10">
    <property type="entry name" value="Protein tyrosine phosphatase superfamily"/>
    <property type="match status" value="1"/>
</dbReference>
<dbReference type="PROSITE" id="PS00383">
    <property type="entry name" value="TYR_PHOSPHATASE_1"/>
    <property type="match status" value="1"/>
</dbReference>
<accession>M3AK36</accession>
<dbReference type="AlphaFoldDB" id="M3AK36"/>
<name>M3AK36_PSEFD</name>